<name>A0ABN3HSH6_9ACTN</name>
<dbReference type="InterPro" id="IPR045851">
    <property type="entry name" value="AMP-bd_C_sf"/>
</dbReference>
<comment type="caution">
    <text evidence="3">The sequence shown here is derived from an EMBL/GenBank/DDBJ whole genome shotgun (WGS) entry which is preliminary data.</text>
</comment>
<evidence type="ECO:0000259" key="1">
    <source>
        <dbReference type="Pfam" id="PF00501"/>
    </source>
</evidence>
<dbReference type="Pfam" id="PF13193">
    <property type="entry name" value="AMP-binding_C"/>
    <property type="match status" value="1"/>
</dbReference>
<accession>A0ABN3HSH6</accession>
<evidence type="ECO:0000313" key="4">
    <source>
        <dbReference type="Proteomes" id="UP001501170"/>
    </source>
</evidence>
<evidence type="ECO:0000313" key="3">
    <source>
        <dbReference type="EMBL" id="GAA2387016.1"/>
    </source>
</evidence>
<gene>
    <name evidence="3" type="ORF">GCM10009855_28910</name>
</gene>
<dbReference type="InterPro" id="IPR025110">
    <property type="entry name" value="AMP-bd_C"/>
</dbReference>
<dbReference type="SUPFAM" id="SSF56801">
    <property type="entry name" value="Acetyl-CoA synthetase-like"/>
    <property type="match status" value="1"/>
</dbReference>
<dbReference type="PANTHER" id="PTHR24096:SF323">
    <property type="entry name" value="BLR3536 PROTEIN"/>
    <property type="match status" value="1"/>
</dbReference>
<evidence type="ECO:0000259" key="2">
    <source>
        <dbReference type="Pfam" id="PF13193"/>
    </source>
</evidence>
<dbReference type="EMBL" id="BAAARB010000017">
    <property type="protein sequence ID" value="GAA2387016.1"/>
    <property type="molecule type" value="Genomic_DNA"/>
</dbReference>
<dbReference type="Pfam" id="PF00501">
    <property type="entry name" value="AMP-binding"/>
    <property type="match status" value="1"/>
</dbReference>
<keyword evidence="4" id="KW-1185">Reference proteome</keyword>
<dbReference type="PROSITE" id="PS00455">
    <property type="entry name" value="AMP_BINDING"/>
    <property type="match status" value="1"/>
</dbReference>
<dbReference type="RefSeq" id="WP_222110804.1">
    <property type="nucleotide sequence ID" value="NZ_BAAARB010000017.1"/>
</dbReference>
<sequence>MYPGTFAATTPDKPALIRPSTGERVTYRELTDNSTRIANHLRDLGIGRGDTIAIVSDNDLRVFDVYWAAVRSGMYVTAVNHHLTPAEVNYILDDCDARAVFASAAVAGAVSEAHRIEALSDDSRRVAWGGPVDGFLDYPEVLAAASDAPLTDQPRGADMLYSSGTTGRPKGIKPSLPGVQIDEAPDLISQVFGPVYGFGPDTVYLSPAPLYHAAPLRYCAMTNALGGTVIVMDHFEPETALRYIDEYAATHSQWVPTMFVRMLKLPDEVRDRYDVSSMKVAIHAAAPCPAEVKRRMIDWWGPVINEYYAATEAAGVTLIGSADSSTHPGSVGRAVLGVVHICGPDGEPLPAGEVGTVYFERDEMPFVYHNDPAKTAQAQHPGHANWATTGDLGYVDDEGFLYLTDRQAFTIISGGVNIYPQESENVLINHPAVYDVGVIGLPDDDLGERPVGFVQLVDGAEASDRLAAELVDFAKAELASFKVPKEIRFVDDLPRTPTGKLVKGELRKRVLESFS</sequence>
<feature type="domain" description="AMP-binding enzyme C-terminal" evidence="2">
    <location>
        <begin position="422"/>
        <end position="500"/>
    </location>
</feature>
<reference evidence="3 4" key="1">
    <citation type="journal article" date="2019" name="Int. J. Syst. Evol. Microbiol.">
        <title>The Global Catalogue of Microorganisms (GCM) 10K type strain sequencing project: providing services to taxonomists for standard genome sequencing and annotation.</title>
        <authorList>
            <consortium name="The Broad Institute Genomics Platform"/>
            <consortium name="The Broad Institute Genome Sequencing Center for Infectious Disease"/>
            <person name="Wu L."/>
            <person name="Ma J."/>
        </authorList>
    </citation>
    <scope>NUCLEOTIDE SEQUENCE [LARGE SCALE GENOMIC DNA]</scope>
    <source>
        <strain evidence="3 4">JCM 16227</strain>
    </source>
</reference>
<dbReference type="Gene3D" id="3.30.300.30">
    <property type="match status" value="1"/>
</dbReference>
<dbReference type="InterPro" id="IPR000873">
    <property type="entry name" value="AMP-dep_synth/lig_dom"/>
</dbReference>
<proteinExistence type="predicted"/>
<dbReference type="Gene3D" id="3.40.50.12780">
    <property type="entry name" value="N-terminal domain of ligase-like"/>
    <property type="match status" value="1"/>
</dbReference>
<dbReference type="InterPro" id="IPR020845">
    <property type="entry name" value="AMP-binding_CS"/>
</dbReference>
<protein>
    <submittedName>
        <fullName evidence="3">Acyl-CoA synthetase</fullName>
    </submittedName>
</protein>
<dbReference type="Proteomes" id="UP001501170">
    <property type="component" value="Unassembled WGS sequence"/>
</dbReference>
<dbReference type="InterPro" id="IPR042099">
    <property type="entry name" value="ANL_N_sf"/>
</dbReference>
<feature type="domain" description="AMP-dependent synthetase/ligase" evidence="1">
    <location>
        <begin position="7"/>
        <end position="361"/>
    </location>
</feature>
<organism evidence="3 4">
    <name type="scientific">Gordonia cholesterolivorans</name>
    <dbReference type="NCBI Taxonomy" id="559625"/>
    <lineage>
        <taxon>Bacteria</taxon>
        <taxon>Bacillati</taxon>
        <taxon>Actinomycetota</taxon>
        <taxon>Actinomycetes</taxon>
        <taxon>Mycobacteriales</taxon>
        <taxon>Gordoniaceae</taxon>
        <taxon>Gordonia</taxon>
    </lineage>
</organism>
<dbReference type="PANTHER" id="PTHR24096">
    <property type="entry name" value="LONG-CHAIN-FATTY-ACID--COA LIGASE"/>
    <property type="match status" value="1"/>
</dbReference>